<evidence type="ECO:0000256" key="3">
    <source>
        <dbReference type="ARBA" id="ARBA00022448"/>
    </source>
</evidence>
<keyword evidence="10" id="KW-1185">Reference proteome</keyword>
<evidence type="ECO:0000256" key="4">
    <source>
        <dbReference type="ARBA" id="ARBA00022475"/>
    </source>
</evidence>
<name>A0ABN3WA29_9ACTN</name>
<protein>
    <submittedName>
        <fullName evidence="9">AzlC family ABC transporter permease</fullName>
    </submittedName>
</protein>
<evidence type="ECO:0000256" key="7">
    <source>
        <dbReference type="ARBA" id="ARBA00023136"/>
    </source>
</evidence>
<comment type="similarity">
    <text evidence="2">Belongs to the AzlC family.</text>
</comment>
<dbReference type="PANTHER" id="PTHR34979:SF1">
    <property type="entry name" value="INNER MEMBRANE PROTEIN YGAZ"/>
    <property type="match status" value="1"/>
</dbReference>
<feature type="transmembrane region" description="Helical" evidence="8">
    <location>
        <begin position="51"/>
        <end position="82"/>
    </location>
</feature>
<organism evidence="9 10">
    <name type="scientific">Streptosporangium fragile</name>
    <dbReference type="NCBI Taxonomy" id="46186"/>
    <lineage>
        <taxon>Bacteria</taxon>
        <taxon>Bacillati</taxon>
        <taxon>Actinomycetota</taxon>
        <taxon>Actinomycetes</taxon>
        <taxon>Streptosporangiales</taxon>
        <taxon>Streptosporangiaceae</taxon>
        <taxon>Streptosporangium</taxon>
    </lineage>
</organism>
<comment type="caution">
    <text evidence="9">The sequence shown here is derived from an EMBL/GenBank/DDBJ whole genome shotgun (WGS) entry which is preliminary data.</text>
</comment>
<gene>
    <name evidence="9" type="ORF">GCM10010517_70810</name>
</gene>
<dbReference type="Pfam" id="PF03591">
    <property type="entry name" value="AzlC"/>
    <property type="match status" value="1"/>
</dbReference>
<dbReference type="InterPro" id="IPR011606">
    <property type="entry name" value="Brnchd-chn_aa_trnsp_permease"/>
</dbReference>
<dbReference type="PANTHER" id="PTHR34979">
    <property type="entry name" value="INNER MEMBRANE PROTEIN YGAZ"/>
    <property type="match status" value="1"/>
</dbReference>
<feature type="transmembrane region" description="Helical" evidence="8">
    <location>
        <begin position="20"/>
        <end position="45"/>
    </location>
</feature>
<evidence type="ECO:0000256" key="5">
    <source>
        <dbReference type="ARBA" id="ARBA00022692"/>
    </source>
</evidence>
<keyword evidence="5 8" id="KW-0812">Transmembrane</keyword>
<proteinExistence type="inferred from homology"/>
<feature type="transmembrane region" description="Helical" evidence="8">
    <location>
        <begin position="131"/>
        <end position="154"/>
    </location>
</feature>
<evidence type="ECO:0000313" key="9">
    <source>
        <dbReference type="EMBL" id="GAA2904708.1"/>
    </source>
</evidence>
<keyword evidence="7 8" id="KW-0472">Membrane</keyword>
<evidence type="ECO:0000313" key="10">
    <source>
        <dbReference type="Proteomes" id="UP001500831"/>
    </source>
</evidence>
<sequence length="237" mass="24269">MDMRSFWRTLDRGTLRDIALVCLADMLVGASFGAIAVSGGLPLWVPVAMSLLVFAGGAQFAAVGVVLAGGGPAAGVVAGLVLNARLLPFGFAVADVLGDRWWTRLLGAHVMTDESVAFALRQRDRRRRHDVFWTCGLALFAAWNVAVVLGALAGEVIGDTGALGLDAAFPAVLLALVLPSLTDPGTRNAALLGAVVAVATTPFLPAGLPVLLSLAGLVLAARPPATAAKTDSIPESP</sequence>
<dbReference type="EMBL" id="BAAAVI010000080">
    <property type="protein sequence ID" value="GAA2904708.1"/>
    <property type="molecule type" value="Genomic_DNA"/>
</dbReference>
<evidence type="ECO:0000256" key="1">
    <source>
        <dbReference type="ARBA" id="ARBA00004651"/>
    </source>
</evidence>
<comment type="subcellular location">
    <subcellularLocation>
        <location evidence="1">Cell membrane</location>
        <topology evidence="1">Multi-pass membrane protein</topology>
    </subcellularLocation>
</comment>
<feature type="transmembrane region" description="Helical" evidence="8">
    <location>
        <begin position="160"/>
        <end position="178"/>
    </location>
</feature>
<keyword evidence="4" id="KW-1003">Cell membrane</keyword>
<dbReference type="Proteomes" id="UP001500831">
    <property type="component" value="Unassembled WGS sequence"/>
</dbReference>
<evidence type="ECO:0000256" key="6">
    <source>
        <dbReference type="ARBA" id="ARBA00022989"/>
    </source>
</evidence>
<keyword evidence="6 8" id="KW-1133">Transmembrane helix</keyword>
<reference evidence="9 10" key="1">
    <citation type="journal article" date="2019" name="Int. J. Syst. Evol. Microbiol.">
        <title>The Global Catalogue of Microorganisms (GCM) 10K type strain sequencing project: providing services to taxonomists for standard genome sequencing and annotation.</title>
        <authorList>
            <consortium name="The Broad Institute Genomics Platform"/>
            <consortium name="The Broad Institute Genome Sequencing Center for Infectious Disease"/>
            <person name="Wu L."/>
            <person name="Ma J."/>
        </authorList>
    </citation>
    <scope>NUCLEOTIDE SEQUENCE [LARGE SCALE GENOMIC DNA]</scope>
    <source>
        <strain evidence="9 10">JCM 6242</strain>
    </source>
</reference>
<evidence type="ECO:0000256" key="8">
    <source>
        <dbReference type="SAM" id="Phobius"/>
    </source>
</evidence>
<accession>A0ABN3WA29</accession>
<evidence type="ECO:0000256" key="2">
    <source>
        <dbReference type="ARBA" id="ARBA00010735"/>
    </source>
</evidence>
<keyword evidence="3" id="KW-0813">Transport</keyword>
<feature type="transmembrane region" description="Helical" evidence="8">
    <location>
        <begin position="190"/>
        <end position="212"/>
    </location>
</feature>